<dbReference type="InterPro" id="IPR020846">
    <property type="entry name" value="MFS_dom"/>
</dbReference>
<dbReference type="GO" id="GO:0016020">
    <property type="term" value="C:membrane"/>
    <property type="evidence" value="ECO:0007669"/>
    <property type="project" value="UniProtKB-SubCell"/>
</dbReference>
<feature type="region of interest" description="Disordered" evidence="6">
    <location>
        <begin position="1"/>
        <end position="28"/>
    </location>
</feature>
<feature type="transmembrane region" description="Helical" evidence="7">
    <location>
        <begin position="382"/>
        <end position="404"/>
    </location>
</feature>
<name>A0A9N9M1E8_9HELO</name>
<organism evidence="9 10">
    <name type="scientific">Hymenoscyphus albidus</name>
    <dbReference type="NCBI Taxonomy" id="595503"/>
    <lineage>
        <taxon>Eukaryota</taxon>
        <taxon>Fungi</taxon>
        <taxon>Dikarya</taxon>
        <taxon>Ascomycota</taxon>
        <taxon>Pezizomycotina</taxon>
        <taxon>Leotiomycetes</taxon>
        <taxon>Helotiales</taxon>
        <taxon>Helotiaceae</taxon>
        <taxon>Hymenoscyphus</taxon>
    </lineage>
</organism>
<dbReference type="PROSITE" id="PS50850">
    <property type="entry name" value="MFS"/>
    <property type="match status" value="1"/>
</dbReference>
<feature type="transmembrane region" description="Helical" evidence="7">
    <location>
        <begin position="191"/>
        <end position="210"/>
    </location>
</feature>
<feature type="transmembrane region" description="Helical" evidence="7">
    <location>
        <begin position="326"/>
        <end position="349"/>
    </location>
</feature>
<gene>
    <name evidence="9" type="ORF">HYALB_00007100</name>
</gene>
<feature type="compositionally biased region" description="Basic and acidic residues" evidence="6">
    <location>
        <begin position="1"/>
        <end position="10"/>
    </location>
</feature>
<sequence length="506" mass="56278">MADPEAKSETTAKLTNAQVAKSDSSSQVHVDKGLEILNSYDGDKEWTQEEENKLRRKIDYRLMPILCLTYGLQYYDKAMLGQAALFGLITDLHLNVGTRFSWASSIFYFGFLVGAYPAMVLAQRYPIERVASGLVTVWGLCLILTVVCTTWQGLLIERFFLGFLEAGISPMFMLIVGSFYTKSEQALRMGIWYSCTGFAGIFSPLINYAFGLIKGSVSSWHYMYHFAGAFTIAWGLVILVILPPDPIRAKGFDQRERYILIARLRTNNSGVRNEHFKVDQVKELLLDVKFWLAFWMATLSMIANAPLSTFSTIIVSQHMGFSGLHALLLTMPVGAFAGFFIVLCSWGAMKFKNSRSYIYFGAQMVTVLASLLLWLLPTSEVGALLFALYILPGLGGGYGVLLGLSLANAAGYTKRSLASSGIFIGYCIGNIVGPQVFRTKDAPGYDLGFIVVVITSIVAAFLGLLYRFSCVWENRKRDKGGVMEGFDDAFNDDLTDQKNPQFRYIL</sequence>
<keyword evidence="4 7" id="KW-1133">Transmembrane helix</keyword>
<dbReference type="Pfam" id="PF07690">
    <property type="entry name" value="MFS_1"/>
    <property type="match status" value="1"/>
</dbReference>
<evidence type="ECO:0000256" key="2">
    <source>
        <dbReference type="ARBA" id="ARBA00022448"/>
    </source>
</evidence>
<evidence type="ECO:0000256" key="1">
    <source>
        <dbReference type="ARBA" id="ARBA00004141"/>
    </source>
</evidence>
<feature type="transmembrane region" description="Helical" evidence="7">
    <location>
        <begin position="356"/>
        <end position="376"/>
    </location>
</feature>
<keyword evidence="5 7" id="KW-0472">Membrane</keyword>
<dbReference type="OrthoDB" id="6730379at2759"/>
<proteinExistence type="predicted"/>
<keyword evidence="10" id="KW-1185">Reference proteome</keyword>
<comment type="subcellular location">
    <subcellularLocation>
        <location evidence="1">Membrane</location>
        <topology evidence="1">Multi-pass membrane protein</topology>
    </subcellularLocation>
</comment>
<dbReference type="PANTHER" id="PTHR43791:SF35">
    <property type="entry name" value="MAJOR FACILITATOR SUPERFAMILY (MFS) PROFILE DOMAIN-CONTAINING PROTEIN"/>
    <property type="match status" value="1"/>
</dbReference>
<evidence type="ECO:0000256" key="7">
    <source>
        <dbReference type="SAM" id="Phobius"/>
    </source>
</evidence>
<feature type="domain" description="Major facilitator superfamily (MFS) profile" evidence="8">
    <location>
        <begin position="62"/>
        <end position="475"/>
    </location>
</feature>
<feature type="transmembrane region" description="Helical" evidence="7">
    <location>
        <begin position="100"/>
        <end position="122"/>
    </location>
</feature>
<protein>
    <recommendedName>
        <fullName evidence="8">Major facilitator superfamily (MFS) profile domain-containing protein</fullName>
    </recommendedName>
</protein>
<accession>A0A9N9M1E8</accession>
<evidence type="ECO:0000313" key="9">
    <source>
        <dbReference type="EMBL" id="CAG8982421.1"/>
    </source>
</evidence>
<evidence type="ECO:0000259" key="8">
    <source>
        <dbReference type="PROSITE" id="PS50850"/>
    </source>
</evidence>
<dbReference type="AlphaFoldDB" id="A0A9N9M1E8"/>
<evidence type="ECO:0000256" key="5">
    <source>
        <dbReference type="ARBA" id="ARBA00023136"/>
    </source>
</evidence>
<dbReference type="EMBL" id="CAJVRM010000618">
    <property type="protein sequence ID" value="CAG8982421.1"/>
    <property type="molecule type" value="Genomic_DNA"/>
</dbReference>
<dbReference type="SUPFAM" id="SSF103473">
    <property type="entry name" value="MFS general substrate transporter"/>
    <property type="match status" value="1"/>
</dbReference>
<feature type="transmembrane region" description="Helical" evidence="7">
    <location>
        <begin position="290"/>
        <end position="314"/>
    </location>
</feature>
<comment type="caution">
    <text evidence="9">The sequence shown here is derived from an EMBL/GenBank/DDBJ whole genome shotgun (WGS) entry which is preliminary data.</text>
</comment>
<evidence type="ECO:0000313" key="10">
    <source>
        <dbReference type="Proteomes" id="UP000701801"/>
    </source>
</evidence>
<dbReference type="Gene3D" id="1.20.1250.20">
    <property type="entry name" value="MFS general substrate transporter like domains"/>
    <property type="match status" value="2"/>
</dbReference>
<dbReference type="Proteomes" id="UP000701801">
    <property type="component" value="Unassembled WGS sequence"/>
</dbReference>
<feature type="transmembrane region" description="Helical" evidence="7">
    <location>
        <begin position="449"/>
        <end position="469"/>
    </location>
</feature>
<keyword evidence="3 7" id="KW-0812">Transmembrane</keyword>
<feature type="compositionally biased region" description="Polar residues" evidence="6">
    <location>
        <begin position="11"/>
        <end position="28"/>
    </location>
</feature>
<evidence type="ECO:0000256" key="6">
    <source>
        <dbReference type="SAM" id="MobiDB-lite"/>
    </source>
</evidence>
<dbReference type="PANTHER" id="PTHR43791">
    <property type="entry name" value="PERMEASE-RELATED"/>
    <property type="match status" value="1"/>
</dbReference>
<dbReference type="GO" id="GO:0022857">
    <property type="term" value="F:transmembrane transporter activity"/>
    <property type="evidence" value="ECO:0007669"/>
    <property type="project" value="InterPro"/>
</dbReference>
<feature type="transmembrane region" description="Helical" evidence="7">
    <location>
        <begin position="58"/>
        <end position="75"/>
    </location>
</feature>
<reference evidence="9" key="1">
    <citation type="submission" date="2021-07" db="EMBL/GenBank/DDBJ databases">
        <authorList>
            <person name="Durling M."/>
        </authorList>
    </citation>
    <scope>NUCLEOTIDE SEQUENCE</scope>
</reference>
<evidence type="ECO:0000256" key="4">
    <source>
        <dbReference type="ARBA" id="ARBA00022989"/>
    </source>
</evidence>
<keyword evidence="2" id="KW-0813">Transport</keyword>
<feature type="transmembrane region" description="Helical" evidence="7">
    <location>
        <begin position="134"/>
        <end position="154"/>
    </location>
</feature>
<evidence type="ECO:0000256" key="3">
    <source>
        <dbReference type="ARBA" id="ARBA00022692"/>
    </source>
</evidence>
<feature type="transmembrane region" description="Helical" evidence="7">
    <location>
        <begin position="222"/>
        <end position="242"/>
    </location>
</feature>
<dbReference type="InterPro" id="IPR011701">
    <property type="entry name" value="MFS"/>
</dbReference>
<feature type="transmembrane region" description="Helical" evidence="7">
    <location>
        <begin position="416"/>
        <end position="437"/>
    </location>
</feature>
<feature type="transmembrane region" description="Helical" evidence="7">
    <location>
        <begin position="160"/>
        <end position="179"/>
    </location>
</feature>
<dbReference type="InterPro" id="IPR036259">
    <property type="entry name" value="MFS_trans_sf"/>
</dbReference>